<dbReference type="Pfam" id="PF01804">
    <property type="entry name" value="Penicil_amidase"/>
    <property type="match status" value="1"/>
</dbReference>
<protein>
    <recommendedName>
        <fullName evidence="7">Penicillin amidase</fullName>
    </recommendedName>
</protein>
<evidence type="ECO:0000313" key="6">
    <source>
        <dbReference type="Proteomes" id="UP000063699"/>
    </source>
</evidence>
<dbReference type="AlphaFoldDB" id="A0A0N9HWU6"/>
<keyword evidence="4" id="KW-0865">Zymogen</keyword>
<dbReference type="Gene3D" id="3.60.20.10">
    <property type="entry name" value="Glutamine Phosphoribosylpyrophosphate, subunit 1, domain 1"/>
    <property type="match status" value="1"/>
</dbReference>
<dbReference type="InterPro" id="IPR043146">
    <property type="entry name" value="Penicillin_amidase_N_B-knob"/>
</dbReference>
<dbReference type="InterPro" id="IPR023343">
    <property type="entry name" value="Penicillin_amidase_dom1"/>
</dbReference>
<reference evidence="5 6" key="1">
    <citation type="submission" date="2015-07" db="EMBL/GenBank/DDBJ databases">
        <title>Genome sequencing of Kibdelosporangium phytohabitans.</title>
        <authorList>
            <person name="Qin S."/>
            <person name="Xing K."/>
        </authorList>
    </citation>
    <scope>NUCLEOTIDE SEQUENCE [LARGE SCALE GENOMIC DNA]</scope>
    <source>
        <strain evidence="5 6">KLBMP1111</strain>
    </source>
</reference>
<organism evidence="5 6">
    <name type="scientific">Kibdelosporangium phytohabitans</name>
    <dbReference type="NCBI Taxonomy" id="860235"/>
    <lineage>
        <taxon>Bacteria</taxon>
        <taxon>Bacillati</taxon>
        <taxon>Actinomycetota</taxon>
        <taxon>Actinomycetes</taxon>
        <taxon>Pseudonocardiales</taxon>
        <taxon>Pseudonocardiaceae</taxon>
        <taxon>Kibdelosporangium</taxon>
    </lineage>
</organism>
<dbReference type="Proteomes" id="UP000063699">
    <property type="component" value="Chromosome"/>
</dbReference>
<dbReference type="GO" id="GO:0016811">
    <property type="term" value="F:hydrolase activity, acting on carbon-nitrogen (but not peptide) bonds, in linear amides"/>
    <property type="evidence" value="ECO:0007669"/>
    <property type="project" value="InterPro"/>
</dbReference>
<dbReference type="EMBL" id="CP012752">
    <property type="protein sequence ID" value="ALG11902.1"/>
    <property type="molecule type" value="Genomic_DNA"/>
</dbReference>
<evidence type="ECO:0000313" key="5">
    <source>
        <dbReference type="EMBL" id="ALG11902.1"/>
    </source>
</evidence>
<dbReference type="SUPFAM" id="SSF56235">
    <property type="entry name" value="N-terminal nucleophile aminohydrolases (Ntn hydrolases)"/>
    <property type="match status" value="1"/>
</dbReference>
<keyword evidence="3" id="KW-0378">Hydrolase</keyword>
<dbReference type="InterPro" id="IPR002692">
    <property type="entry name" value="S45"/>
</dbReference>
<keyword evidence="2" id="KW-0732">Signal</keyword>
<dbReference type="KEGG" id="kphy:AOZ06_38065"/>
<keyword evidence="6" id="KW-1185">Reference proteome</keyword>
<name>A0A0N9HWU6_9PSEU</name>
<dbReference type="Gene3D" id="1.10.439.10">
    <property type="entry name" value="Penicillin Amidohydrolase, domain 1"/>
    <property type="match status" value="1"/>
</dbReference>
<dbReference type="PANTHER" id="PTHR34218">
    <property type="entry name" value="PEPTIDASE S45 PENICILLIN AMIDASE"/>
    <property type="match status" value="1"/>
</dbReference>
<evidence type="ECO:0000256" key="4">
    <source>
        <dbReference type="ARBA" id="ARBA00023145"/>
    </source>
</evidence>
<dbReference type="Gene3D" id="2.30.120.10">
    <property type="match status" value="1"/>
</dbReference>
<dbReference type="Gene3D" id="1.10.1400.10">
    <property type="match status" value="1"/>
</dbReference>
<proteinExistence type="inferred from homology"/>
<dbReference type="STRING" id="860235.AOZ06_38065"/>
<evidence type="ECO:0000256" key="1">
    <source>
        <dbReference type="ARBA" id="ARBA00006586"/>
    </source>
</evidence>
<dbReference type="GO" id="GO:0017000">
    <property type="term" value="P:antibiotic biosynthetic process"/>
    <property type="evidence" value="ECO:0007669"/>
    <property type="project" value="InterPro"/>
</dbReference>
<comment type="similarity">
    <text evidence="1">Belongs to the peptidase S45 family.</text>
</comment>
<evidence type="ECO:0000256" key="2">
    <source>
        <dbReference type="ARBA" id="ARBA00022729"/>
    </source>
</evidence>
<dbReference type="InterPro" id="IPR043147">
    <property type="entry name" value="Penicillin_amidase_A-knob"/>
</dbReference>
<evidence type="ECO:0000256" key="3">
    <source>
        <dbReference type="ARBA" id="ARBA00022801"/>
    </source>
</evidence>
<dbReference type="InterPro" id="IPR029055">
    <property type="entry name" value="Ntn_hydrolases_N"/>
</dbReference>
<accession>A0A0N9HWU6</accession>
<evidence type="ECO:0008006" key="7">
    <source>
        <dbReference type="Google" id="ProtNLM"/>
    </source>
</evidence>
<sequence length="745" mass="79345">MPAAASPDGQATVIRRTSYGIPHIKAADYRGLGLGAGYAFAEDNACALADIAVTLAGERSRWHGPGATTLSGDNNLVSDLYHQRVNQSRVIERLLAAPNGPSRQARDLMRGYADGYNRHLAGTGGSTDVTCRGAQWVRPLTEIDMWRRVYQVATFEGGESAPGNLVTAQPPGSPVPPATPVARPGDVGSNAIGLGKAATAGRTGMVLGNPHFLWQDDFRFYQQHLTIPGELNVSGAGMAGAPFVLIGHNDRMAWSHTTSDAEVTTLSKLALVPGDPTSYVVDGQAHRMTSEQVTVAARQPDGSVRPVTRTLYRTPEGPLYELPGPGEWTDSTAYVFRDANADNLRLVDQWLAIARSGNVQDVHASLKRHQGLPWVNTVAADSTGAAYYADIQVVPHVTDELRARCAAGPQIGRLVLDGSRSSCGWGSDPDAVVPGRLGPGRLPSLVRHDHVSNMNNSPWLANPAQPLTGYPSIVGDVGTERSPRTRLGLDMIADRLDGSDGLGAPGFTLPALQASMLGNRNLTAEQGRVAIVAVCQANPTLTASDGSPVDVRAACAALAAWDGTGETGERSRGAYFWRVYGNNGMRGPDMWLVPFDVADPARTPRDINAGSPRLKQAFADTVKAFAAAGVPVDLPLDTVQQYAGIPIHGCNGAEGCFNVINGPYGRVPVSQAPDIRHGSSFVMAAELTRSGPRMRSILIHGQSVNKASPHHTDQARLYARKQWVTGLFTETEIARDPRLAVRVLR</sequence>
<dbReference type="PANTHER" id="PTHR34218:SF3">
    <property type="entry name" value="ACYL-HOMOSERINE LACTONE ACYLASE PVDQ"/>
    <property type="match status" value="1"/>
</dbReference>
<gene>
    <name evidence="5" type="ORF">AOZ06_38065</name>
</gene>